<dbReference type="OrthoDB" id="3398487at2"/>
<evidence type="ECO:0000256" key="5">
    <source>
        <dbReference type="ARBA" id="ARBA00022898"/>
    </source>
</evidence>
<keyword evidence="5 6" id="KW-0663">Pyridoxal phosphate</keyword>
<dbReference type="InterPro" id="IPR015421">
    <property type="entry name" value="PyrdxlP-dep_Trfase_major"/>
</dbReference>
<proteinExistence type="inferred from homology"/>
<dbReference type="AlphaFoldDB" id="A0A4S4B4D8"/>
<evidence type="ECO:0000256" key="3">
    <source>
        <dbReference type="ARBA" id="ARBA00022576"/>
    </source>
</evidence>
<dbReference type="InterPro" id="IPR015424">
    <property type="entry name" value="PyrdxlP-dep_Trfase"/>
</dbReference>
<keyword evidence="8" id="KW-1185">Reference proteome</keyword>
<evidence type="ECO:0000256" key="4">
    <source>
        <dbReference type="ARBA" id="ARBA00022679"/>
    </source>
</evidence>
<dbReference type="Gene3D" id="3.90.1150.10">
    <property type="entry name" value="Aspartate Aminotransferase, domain 1"/>
    <property type="match status" value="1"/>
</dbReference>
<comment type="caution">
    <text evidence="7">The sequence shown here is derived from an EMBL/GenBank/DDBJ whole genome shotgun (WGS) entry which is preliminary data.</text>
</comment>
<sequence length="435" mass="46678">MPATLEHYWLPFTPNRDFKREPRVFSRAAGLYYYDTAGRPILDAVSGLFATAAGHGREEIARAVYEQLLELDFTSSFYRAHPLAFEAASRVAGLLPAGLDRVFLVNSGSEAVDTAIKIALAWHRARGDGQRKLLISRERAYHGVNLGGTALGGLINNRRAFAGVLPAVAHLRHTWRADNIFSRGQPEAGGEELAHDLQRLIDLHGAENIAAVFIEPVAGSTGVLVPPKGYLERVRAICDQHGLLLVFDEVICGFGRTGKAFAAQTFGVRPDILTMAKAITNGAQPMGAVAVDRRIHDDILAAAPDEAIEFFHGYTWSGHPAACAASVAALDLYAYEDLFARGEALAPHFAEGLHAFADLPAVADIRSIGLLGAIELKPAGGPGKRGYAVQKALFDAGLHIKSTGDALIFAPALVSGQAHLDEAFSILRRVLSALR</sequence>
<dbReference type="InterPro" id="IPR005814">
    <property type="entry name" value="Aminotrans_3"/>
</dbReference>
<dbReference type="InterPro" id="IPR015422">
    <property type="entry name" value="PyrdxlP-dep_Trfase_small"/>
</dbReference>
<reference evidence="7 8" key="1">
    <citation type="submission" date="2019-04" db="EMBL/GenBank/DDBJ databases">
        <title>Azoarcus nasutitermitis sp. nov. isolated from termite nest.</title>
        <authorList>
            <person name="Lin S.-Y."/>
            <person name="Hameed A."/>
            <person name="Hsu Y.-H."/>
            <person name="Young C.-C."/>
        </authorList>
    </citation>
    <scope>NUCLEOTIDE SEQUENCE [LARGE SCALE GENOMIC DNA]</scope>
    <source>
        <strain evidence="7 8">CC-YHH838</strain>
    </source>
</reference>
<protein>
    <submittedName>
        <fullName evidence="7">Aminotransferase class III-fold pyridoxal phosphate-dependent enzyme</fullName>
    </submittedName>
</protein>
<dbReference type="EMBL" id="SSOC01000001">
    <property type="protein sequence ID" value="THF67578.1"/>
    <property type="molecule type" value="Genomic_DNA"/>
</dbReference>
<dbReference type="GO" id="GO:0008483">
    <property type="term" value="F:transaminase activity"/>
    <property type="evidence" value="ECO:0007669"/>
    <property type="project" value="UniProtKB-KW"/>
</dbReference>
<evidence type="ECO:0000313" key="8">
    <source>
        <dbReference type="Proteomes" id="UP000308430"/>
    </source>
</evidence>
<dbReference type="PIRSF" id="PIRSF000521">
    <property type="entry name" value="Transaminase_4ab_Lys_Orn"/>
    <property type="match status" value="1"/>
</dbReference>
<evidence type="ECO:0000256" key="1">
    <source>
        <dbReference type="ARBA" id="ARBA00001933"/>
    </source>
</evidence>
<dbReference type="Proteomes" id="UP000308430">
    <property type="component" value="Unassembled WGS sequence"/>
</dbReference>
<gene>
    <name evidence="7" type="ORF">E6C76_02570</name>
</gene>
<name>A0A4S4B4D8_9RHOO</name>
<dbReference type="InterPro" id="IPR049704">
    <property type="entry name" value="Aminotrans_3_PPA_site"/>
</dbReference>
<dbReference type="GO" id="GO:0030170">
    <property type="term" value="F:pyridoxal phosphate binding"/>
    <property type="evidence" value="ECO:0007669"/>
    <property type="project" value="InterPro"/>
</dbReference>
<keyword evidence="3 7" id="KW-0032">Aminotransferase</keyword>
<dbReference type="PROSITE" id="PS00600">
    <property type="entry name" value="AA_TRANSFER_CLASS_3"/>
    <property type="match status" value="1"/>
</dbReference>
<dbReference type="PANTHER" id="PTHR43094">
    <property type="entry name" value="AMINOTRANSFERASE"/>
    <property type="match status" value="1"/>
</dbReference>
<dbReference type="Pfam" id="PF00202">
    <property type="entry name" value="Aminotran_3"/>
    <property type="match status" value="1"/>
</dbReference>
<dbReference type="SUPFAM" id="SSF53383">
    <property type="entry name" value="PLP-dependent transferases"/>
    <property type="match status" value="1"/>
</dbReference>
<evidence type="ECO:0000256" key="2">
    <source>
        <dbReference type="ARBA" id="ARBA00008954"/>
    </source>
</evidence>
<accession>A0A4S4B4D8</accession>
<organism evidence="7 8">
    <name type="scientific">Pseudothauera nasutitermitis</name>
    <dbReference type="NCBI Taxonomy" id="2565930"/>
    <lineage>
        <taxon>Bacteria</taxon>
        <taxon>Pseudomonadati</taxon>
        <taxon>Pseudomonadota</taxon>
        <taxon>Betaproteobacteria</taxon>
        <taxon>Rhodocyclales</taxon>
        <taxon>Zoogloeaceae</taxon>
        <taxon>Pseudothauera</taxon>
    </lineage>
</organism>
<comment type="cofactor">
    <cofactor evidence="1">
        <name>pyridoxal 5'-phosphate</name>
        <dbReference type="ChEBI" id="CHEBI:597326"/>
    </cofactor>
</comment>
<dbReference type="PANTHER" id="PTHR43094:SF1">
    <property type="entry name" value="AMINOTRANSFERASE CLASS-III"/>
    <property type="match status" value="1"/>
</dbReference>
<comment type="similarity">
    <text evidence="2 6">Belongs to the class-III pyridoxal-phosphate-dependent aminotransferase family.</text>
</comment>
<evidence type="ECO:0000256" key="6">
    <source>
        <dbReference type="RuleBase" id="RU003560"/>
    </source>
</evidence>
<evidence type="ECO:0000313" key="7">
    <source>
        <dbReference type="EMBL" id="THF67578.1"/>
    </source>
</evidence>
<keyword evidence="4 7" id="KW-0808">Transferase</keyword>
<dbReference type="FunFam" id="3.40.640.10:FF:000014">
    <property type="entry name" value="Adenosylmethionine-8-amino-7-oxononanoate aminotransferase, probable"/>
    <property type="match status" value="1"/>
</dbReference>
<dbReference type="CDD" id="cd00610">
    <property type="entry name" value="OAT_like"/>
    <property type="match status" value="1"/>
</dbReference>
<dbReference type="Gene3D" id="3.40.640.10">
    <property type="entry name" value="Type I PLP-dependent aspartate aminotransferase-like (Major domain)"/>
    <property type="match status" value="1"/>
</dbReference>